<gene>
    <name evidence="3" type="ORF">G7Y89_g10144</name>
</gene>
<feature type="region of interest" description="Disordered" evidence="1">
    <location>
        <begin position="684"/>
        <end position="707"/>
    </location>
</feature>
<feature type="compositionally biased region" description="Low complexity" evidence="1">
    <location>
        <begin position="486"/>
        <end position="498"/>
    </location>
</feature>
<sequence length="817" mass="90502">MATTLPDFTSSKQQQQVLPDANHSAQLPPHLCTPHLPTVAQYSIAAQDSLPDNARGAGVPSPDCQASTSISHLITALETPVANHRQLQRSWKTTVPSRYSFIIETLEQLGNSTSLTFPPRYLPIMSDLRINTTIDLGQQRLQQLLAIKDEINAQNAAQNADIEAEILALLPPSSVPSTSYQNHRSPIHKHHHRRSVNNVPRSMSSSGATMARQLSDRIETPSQRRTLSQRSAPQMARNNSRGTSSARSGPFVQTGAIPPPPLRSEPLENPAIDWMMKDQPLTSYTFSHQPTQLERSPSQRHELEQVPELDHALEDLEDPLNYIARTAMGTPTLEISPPFSTPSTMNSGLLSTGSFNIATPTTPTTDTLTSATTFTMSRQSSNEPVFQNSMFRQDSLNEPVCKGLQMMKVNSSNSYSNVDSSDQIMYDQVTPHFTSHHNRRCSSEEQSQLLVGAGGASHDSQFPHSFSSADAFASTGFGEKMEKSQSSESTSSTSSSSSRNKQRLQATLAAARPLKPKGGSDENAMSRANSSQSMARLESKDGSQDKVAISKPTYQRPKHDRVFCKQCESHPDGFRGEHELRRHQDREHKPLVKKWVCIEPTGHGHPKPELPLSKCKACGPQQKKYGAYYNAAAHLRRTHFKPKAKGRNKSTKVDDIEKRGGKGGGDWPPMSELKYWMKEVEEPATEYATSTTQEEVDESEDESLDTKPDEQFYSQPMSAVVVPSNYDSAFLAETSPILNMYPTTTNNMYDMQSIPLDMSEQSSFVDQSMYGQSSFPNFSSSYSNDPMAFFDSSILPTQNFDDHVLTGPEYVVNSSYQ</sequence>
<feature type="region of interest" description="Disordered" evidence="1">
    <location>
        <begin position="642"/>
        <end position="668"/>
    </location>
</feature>
<dbReference type="OrthoDB" id="5377599at2759"/>
<proteinExistence type="predicted"/>
<dbReference type="Proteomes" id="UP000566819">
    <property type="component" value="Unassembled WGS sequence"/>
</dbReference>
<dbReference type="EMBL" id="JAAMPI010000874">
    <property type="protein sequence ID" value="KAF4628008.1"/>
    <property type="molecule type" value="Genomic_DNA"/>
</dbReference>
<feature type="compositionally biased region" description="Polar residues" evidence="1">
    <location>
        <begin position="196"/>
        <end position="208"/>
    </location>
</feature>
<evidence type="ECO:0000313" key="3">
    <source>
        <dbReference type="EMBL" id="KAF4628008.1"/>
    </source>
</evidence>
<accession>A0A8H4RFL6</accession>
<feature type="compositionally biased region" description="Acidic residues" evidence="1">
    <location>
        <begin position="694"/>
        <end position="703"/>
    </location>
</feature>
<feature type="compositionally biased region" description="Basic residues" evidence="1">
    <location>
        <begin position="185"/>
        <end position="195"/>
    </location>
</feature>
<protein>
    <recommendedName>
        <fullName evidence="2">DUF7896 domain-containing protein</fullName>
    </recommendedName>
</protein>
<evidence type="ECO:0000259" key="2">
    <source>
        <dbReference type="Pfam" id="PF25438"/>
    </source>
</evidence>
<name>A0A8H4RFL6_9HELO</name>
<feature type="region of interest" description="Disordered" evidence="1">
    <location>
        <begin position="434"/>
        <end position="464"/>
    </location>
</feature>
<dbReference type="PANTHER" id="PTHR42031:SF1">
    <property type="entry name" value="KEY LIME PATHOGENICITY PROTEIN"/>
    <property type="match status" value="1"/>
</dbReference>
<feature type="region of interest" description="Disordered" evidence="1">
    <location>
        <begin position="176"/>
        <end position="268"/>
    </location>
</feature>
<keyword evidence="4" id="KW-1185">Reference proteome</keyword>
<evidence type="ECO:0000256" key="1">
    <source>
        <dbReference type="SAM" id="MobiDB-lite"/>
    </source>
</evidence>
<feature type="region of interest" description="Disordered" evidence="1">
    <location>
        <begin position="478"/>
        <end position="555"/>
    </location>
</feature>
<feature type="compositionally biased region" description="Basic and acidic residues" evidence="1">
    <location>
        <begin position="651"/>
        <end position="660"/>
    </location>
</feature>
<dbReference type="AlphaFoldDB" id="A0A8H4RFL6"/>
<organism evidence="3 4">
    <name type="scientific">Cudoniella acicularis</name>
    <dbReference type="NCBI Taxonomy" id="354080"/>
    <lineage>
        <taxon>Eukaryota</taxon>
        <taxon>Fungi</taxon>
        <taxon>Dikarya</taxon>
        <taxon>Ascomycota</taxon>
        <taxon>Pezizomycotina</taxon>
        <taxon>Leotiomycetes</taxon>
        <taxon>Helotiales</taxon>
        <taxon>Tricladiaceae</taxon>
        <taxon>Cudoniella</taxon>
    </lineage>
</organism>
<feature type="domain" description="DUF7896" evidence="2">
    <location>
        <begin position="592"/>
        <end position="680"/>
    </location>
</feature>
<dbReference type="Pfam" id="PF25438">
    <property type="entry name" value="DUF7896"/>
    <property type="match status" value="1"/>
</dbReference>
<evidence type="ECO:0000313" key="4">
    <source>
        <dbReference type="Proteomes" id="UP000566819"/>
    </source>
</evidence>
<feature type="compositionally biased region" description="Polar residues" evidence="1">
    <location>
        <begin position="220"/>
        <end position="247"/>
    </location>
</feature>
<dbReference type="PANTHER" id="PTHR42031">
    <property type="entry name" value="KEY LIME PATHOGENICITY PROTEIN"/>
    <property type="match status" value="1"/>
</dbReference>
<comment type="caution">
    <text evidence="3">The sequence shown here is derived from an EMBL/GenBank/DDBJ whole genome shotgun (WGS) entry which is preliminary data.</text>
</comment>
<reference evidence="3 4" key="1">
    <citation type="submission" date="2020-03" db="EMBL/GenBank/DDBJ databases">
        <title>Draft Genome Sequence of Cudoniella acicularis.</title>
        <authorList>
            <person name="Buettner E."/>
            <person name="Kellner H."/>
        </authorList>
    </citation>
    <scope>NUCLEOTIDE SEQUENCE [LARGE SCALE GENOMIC DNA]</scope>
    <source>
        <strain evidence="3 4">DSM 108380</strain>
    </source>
</reference>
<dbReference type="InterPro" id="IPR057218">
    <property type="entry name" value="DUF7896"/>
</dbReference>